<evidence type="ECO:0000313" key="8">
    <source>
        <dbReference type="Proteomes" id="UP000054196"/>
    </source>
</evidence>
<keyword evidence="3 6" id="KW-0812">Transmembrane</keyword>
<evidence type="ECO:0000313" key="7">
    <source>
        <dbReference type="EMBL" id="EIN04131.1"/>
    </source>
</evidence>
<dbReference type="KEGG" id="psq:PUNSTDRAFT_76726"/>
<dbReference type="GO" id="GO:0022857">
    <property type="term" value="F:transmembrane transporter activity"/>
    <property type="evidence" value="ECO:0007669"/>
    <property type="project" value="InterPro"/>
</dbReference>
<sequence length="520" mass="55243">MSAGLDYQSKDAMALASLGYKQEFRRVFGAIEIFGVVFSALCIVPALSTVLVYALPNGGPVAMVWGWTVVTPFTVCVALALADLASSAPTSGGLYYWTHRFASPRWKNILAWIVGYTNTLAYITGISAANWGIALMIAAAGAIGTDGSWTPTTAQIYAISVALGVSQAIASSLASNIISRLQWLYIAFNIALVLIILIGLPISTPSASMNTASYVFGHFENLTEWKDGFAFVLSFLAPLFAFAGYDAPIHLSEEVSNAKVAVPWAIVSAVALGSVLGWALNVVIAFCMGPDLVAILSDPVGQPMAVILLNSFGKTGMLAIWSLFVITYWMAITSLMVSGSRQVYAFSRDGALPFSSVLYRINSLTGTPVNCVWFTAILSLLPSLLAFAGTAAISAVFTMVIIGLYITYAIPICSRFLSNNDFVPGPFSLGRMSAPVAFLAVSWMVFAIIILLFPASPAPTPEGMNYAIVVMGGVIALAIAYFYFPLVGGRLWFTGPRRTVGDECAGAKDGSMHDTGEGEK</sequence>
<gene>
    <name evidence="7" type="ORF">PUNSTDRAFT_76726</name>
</gene>
<dbReference type="Gene3D" id="1.20.1740.10">
    <property type="entry name" value="Amino acid/polyamine transporter I"/>
    <property type="match status" value="1"/>
</dbReference>
<dbReference type="HOGENOM" id="CLU_004495_0_3_1"/>
<evidence type="ECO:0000256" key="3">
    <source>
        <dbReference type="ARBA" id="ARBA00022692"/>
    </source>
</evidence>
<comment type="subcellular location">
    <subcellularLocation>
        <location evidence="1">Membrane</location>
        <topology evidence="1">Multi-pass membrane protein</topology>
    </subcellularLocation>
</comment>
<feature type="transmembrane region" description="Helical" evidence="6">
    <location>
        <begin position="261"/>
        <end position="286"/>
    </location>
</feature>
<evidence type="ECO:0000256" key="1">
    <source>
        <dbReference type="ARBA" id="ARBA00004141"/>
    </source>
</evidence>
<feature type="transmembrane region" description="Helical" evidence="6">
    <location>
        <begin position="228"/>
        <end position="249"/>
    </location>
</feature>
<organism evidence="7 8">
    <name type="scientific">Punctularia strigosozonata (strain HHB-11173)</name>
    <name type="common">White-rot fungus</name>
    <dbReference type="NCBI Taxonomy" id="741275"/>
    <lineage>
        <taxon>Eukaryota</taxon>
        <taxon>Fungi</taxon>
        <taxon>Dikarya</taxon>
        <taxon>Basidiomycota</taxon>
        <taxon>Agaricomycotina</taxon>
        <taxon>Agaricomycetes</taxon>
        <taxon>Corticiales</taxon>
        <taxon>Punctulariaceae</taxon>
        <taxon>Punctularia</taxon>
    </lineage>
</organism>
<dbReference type="Pfam" id="PF13520">
    <property type="entry name" value="AA_permease_2"/>
    <property type="match status" value="1"/>
</dbReference>
<dbReference type="PANTHER" id="PTHR45649:SF6">
    <property type="entry name" value="GABA-SPECIFIC PERMEASE"/>
    <property type="match status" value="1"/>
</dbReference>
<evidence type="ECO:0000256" key="6">
    <source>
        <dbReference type="SAM" id="Phobius"/>
    </source>
</evidence>
<dbReference type="Proteomes" id="UP000054196">
    <property type="component" value="Unassembled WGS sequence"/>
</dbReference>
<name>R7S4F4_PUNST</name>
<feature type="transmembrane region" description="Helical" evidence="6">
    <location>
        <begin position="318"/>
        <end position="337"/>
    </location>
</feature>
<proteinExistence type="predicted"/>
<reference evidence="8" key="1">
    <citation type="journal article" date="2012" name="Science">
        <title>The Paleozoic origin of enzymatic lignin decomposition reconstructed from 31 fungal genomes.</title>
        <authorList>
            <person name="Floudas D."/>
            <person name="Binder M."/>
            <person name="Riley R."/>
            <person name="Barry K."/>
            <person name="Blanchette R.A."/>
            <person name="Henrissat B."/>
            <person name="Martinez A.T."/>
            <person name="Otillar R."/>
            <person name="Spatafora J.W."/>
            <person name="Yadav J.S."/>
            <person name="Aerts A."/>
            <person name="Benoit I."/>
            <person name="Boyd A."/>
            <person name="Carlson A."/>
            <person name="Copeland A."/>
            <person name="Coutinho P.M."/>
            <person name="de Vries R.P."/>
            <person name="Ferreira P."/>
            <person name="Findley K."/>
            <person name="Foster B."/>
            <person name="Gaskell J."/>
            <person name="Glotzer D."/>
            <person name="Gorecki P."/>
            <person name="Heitman J."/>
            <person name="Hesse C."/>
            <person name="Hori C."/>
            <person name="Igarashi K."/>
            <person name="Jurgens J.A."/>
            <person name="Kallen N."/>
            <person name="Kersten P."/>
            <person name="Kohler A."/>
            <person name="Kuees U."/>
            <person name="Kumar T.K.A."/>
            <person name="Kuo A."/>
            <person name="LaButti K."/>
            <person name="Larrondo L.F."/>
            <person name="Lindquist E."/>
            <person name="Ling A."/>
            <person name="Lombard V."/>
            <person name="Lucas S."/>
            <person name="Lundell T."/>
            <person name="Martin R."/>
            <person name="McLaughlin D.J."/>
            <person name="Morgenstern I."/>
            <person name="Morin E."/>
            <person name="Murat C."/>
            <person name="Nagy L.G."/>
            <person name="Nolan M."/>
            <person name="Ohm R.A."/>
            <person name="Patyshakuliyeva A."/>
            <person name="Rokas A."/>
            <person name="Ruiz-Duenas F.J."/>
            <person name="Sabat G."/>
            <person name="Salamov A."/>
            <person name="Samejima M."/>
            <person name="Schmutz J."/>
            <person name="Slot J.C."/>
            <person name="St John F."/>
            <person name="Stenlid J."/>
            <person name="Sun H."/>
            <person name="Sun S."/>
            <person name="Syed K."/>
            <person name="Tsang A."/>
            <person name="Wiebenga A."/>
            <person name="Young D."/>
            <person name="Pisabarro A."/>
            <person name="Eastwood D.C."/>
            <person name="Martin F."/>
            <person name="Cullen D."/>
            <person name="Grigoriev I.V."/>
            <person name="Hibbett D.S."/>
        </authorList>
    </citation>
    <scope>NUCLEOTIDE SEQUENCE [LARGE SCALE GENOMIC DNA]</scope>
    <source>
        <strain evidence="8">HHB-11173 SS5</strain>
    </source>
</reference>
<dbReference type="AlphaFoldDB" id="R7S4F4"/>
<dbReference type="PIRSF" id="PIRSF006060">
    <property type="entry name" value="AA_transporter"/>
    <property type="match status" value="1"/>
</dbReference>
<keyword evidence="8" id="KW-1185">Reference proteome</keyword>
<dbReference type="GeneID" id="18885668"/>
<evidence type="ECO:0000256" key="5">
    <source>
        <dbReference type="ARBA" id="ARBA00023136"/>
    </source>
</evidence>
<feature type="transmembrane region" description="Helical" evidence="6">
    <location>
        <begin position="154"/>
        <end position="174"/>
    </location>
</feature>
<feature type="transmembrane region" description="Helical" evidence="6">
    <location>
        <begin position="186"/>
        <end position="208"/>
    </location>
</feature>
<dbReference type="eggNOG" id="KOG1289">
    <property type="taxonomic scope" value="Eukaryota"/>
</dbReference>
<keyword evidence="2" id="KW-0813">Transport</keyword>
<dbReference type="PANTHER" id="PTHR45649">
    <property type="entry name" value="AMINO-ACID PERMEASE BAT1"/>
    <property type="match status" value="1"/>
</dbReference>
<feature type="transmembrane region" description="Helical" evidence="6">
    <location>
        <begin position="465"/>
        <end position="484"/>
    </location>
</feature>
<feature type="transmembrane region" description="Helical" evidence="6">
    <location>
        <begin position="432"/>
        <end position="453"/>
    </location>
</feature>
<feature type="transmembrane region" description="Helical" evidence="6">
    <location>
        <begin position="27"/>
        <end position="55"/>
    </location>
</feature>
<evidence type="ECO:0000256" key="4">
    <source>
        <dbReference type="ARBA" id="ARBA00022989"/>
    </source>
</evidence>
<feature type="transmembrane region" description="Helical" evidence="6">
    <location>
        <begin position="109"/>
        <end position="142"/>
    </location>
</feature>
<keyword evidence="4 6" id="KW-1133">Transmembrane helix</keyword>
<dbReference type="OrthoDB" id="4476201at2759"/>
<protein>
    <submittedName>
        <fullName evidence="7">APC amino acid permease</fullName>
    </submittedName>
</protein>
<keyword evidence="5 6" id="KW-0472">Membrane</keyword>
<feature type="transmembrane region" description="Helical" evidence="6">
    <location>
        <begin position="384"/>
        <end position="411"/>
    </location>
</feature>
<dbReference type="GO" id="GO:0016020">
    <property type="term" value="C:membrane"/>
    <property type="evidence" value="ECO:0007669"/>
    <property type="project" value="UniProtKB-SubCell"/>
</dbReference>
<feature type="transmembrane region" description="Helical" evidence="6">
    <location>
        <begin position="67"/>
        <end position="97"/>
    </location>
</feature>
<accession>R7S4F4</accession>
<evidence type="ECO:0000256" key="2">
    <source>
        <dbReference type="ARBA" id="ARBA00022448"/>
    </source>
</evidence>
<dbReference type="RefSeq" id="XP_007388602.1">
    <property type="nucleotide sequence ID" value="XM_007388540.1"/>
</dbReference>
<dbReference type="InterPro" id="IPR002293">
    <property type="entry name" value="AA/rel_permease1"/>
</dbReference>
<dbReference type="EMBL" id="JH687556">
    <property type="protein sequence ID" value="EIN04131.1"/>
    <property type="molecule type" value="Genomic_DNA"/>
</dbReference>